<dbReference type="CDD" id="cd01948">
    <property type="entry name" value="EAL"/>
    <property type="match status" value="1"/>
</dbReference>
<dbReference type="InterPro" id="IPR001633">
    <property type="entry name" value="EAL_dom"/>
</dbReference>
<feature type="domain" description="HAMP" evidence="5">
    <location>
        <begin position="295"/>
        <end position="348"/>
    </location>
</feature>
<dbReference type="InterPro" id="IPR000160">
    <property type="entry name" value="GGDEF_dom"/>
</dbReference>
<name>A0A5J5G268_9BACL</name>
<dbReference type="InterPro" id="IPR029787">
    <property type="entry name" value="Nucleotide_cyclase"/>
</dbReference>
<evidence type="ECO:0000259" key="4">
    <source>
        <dbReference type="PROSITE" id="PS50883"/>
    </source>
</evidence>
<dbReference type="Pfam" id="PF00672">
    <property type="entry name" value="HAMP"/>
    <property type="match status" value="1"/>
</dbReference>
<keyword evidence="3" id="KW-0472">Membrane</keyword>
<dbReference type="RefSeq" id="WP_150458864.1">
    <property type="nucleotide sequence ID" value="NZ_VYKK01000020.1"/>
</dbReference>
<dbReference type="Pfam" id="PF00990">
    <property type="entry name" value="GGDEF"/>
    <property type="match status" value="1"/>
</dbReference>
<dbReference type="CDD" id="cd06225">
    <property type="entry name" value="HAMP"/>
    <property type="match status" value="1"/>
</dbReference>
<evidence type="ECO:0000313" key="8">
    <source>
        <dbReference type="Proteomes" id="UP000367750"/>
    </source>
</evidence>
<dbReference type="Pfam" id="PF05228">
    <property type="entry name" value="CHASE4"/>
    <property type="match status" value="1"/>
</dbReference>
<evidence type="ECO:0000256" key="1">
    <source>
        <dbReference type="ARBA" id="ARBA00004236"/>
    </source>
</evidence>
<dbReference type="PANTHER" id="PTHR44757:SF2">
    <property type="entry name" value="BIOFILM ARCHITECTURE MAINTENANCE PROTEIN MBAA"/>
    <property type="match status" value="1"/>
</dbReference>
<dbReference type="EMBL" id="VYKK01000020">
    <property type="protein sequence ID" value="KAA9000948.1"/>
    <property type="molecule type" value="Genomic_DNA"/>
</dbReference>
<dbReference type="AlphaFoldDB" id="A0A5J5G268"/>
<dbReference type="SMART" id="SM00304">
    <property type="entry name" value="HAMP"/>
    <property type="match status" value="1"/>
</dbReference>
<dbReference type="Gene3D" id="3.20.20.450">
    <property type="entry name" value="EAL domain"/>
    <property type="match status" value="1"/>
</dbReference>
<dbReference type="GO" id="GO:0005886">
    <property type="term" value="C:plasma membrane"/>
    <property type="evidence" value="ECO:0007669"/>
    <property type="project" value="UniProtKB-SubCell"/>
</dbReference>
<feature type="domain" description="EAL" evidence="4">
    <location>
        <begin position="526"/>
        <end position="778"/>
    </location>
</feature>
<dbReference type="Gene3D" id="3.30.70.270">
    <property type="match status" value="1"/>
</dbReference>
<protein>
    <submittedName>
        <fullName evidence="7">EAL domain-containing protein</fullName>
    </submittedName>
</protein>
<evidence type="ECO:0000259" key="5">
    <source>
        <dbReference type="PROSITE" id="PS50885"/>
    </source>
</evidence>
<dbReference type="SMART" id="SM00052">
    <property type="entry name" value="EAL"/>
    <property type="match status" value="1"/>
</dbReference>
<evidence type="ECO:0000259" key="6">
    <source>
        <dbReference type="PROSITE" id="PS50887"/>
    </source>
</evidence>
<feature type="domain" description="GGDEF" evidence="6">
    <location>
        <begin position="384"/>
        <end position="517"/>
    </location>
</feature>
<dbReference type="PROSITE" id="PS50887">
    <property type="entry name" value="GGDEF"/>
    <property type="match status" value="1"/>
</dbReference>
<dbReference type="SUPFAM" id="SSF141868">
    <property type="entry name" value="EAL domain-like"/>
    <property type="match status" value="1"/>
</dbReference>
<dbReference type="GO" id="GO:0007165">
    <property type="term" value="P:signal transduction"/>
    <property type="evidence" value="ECO:0007669"/>
    <property type="project" value="InterPro"/>
</dbReference>
<dbReference type="PANTHER" id="PTHR44757">
    <property type="entry name" value="DIGUANYLATE CYCLASE DGCP"/>
    <property type="match status" value="1"/>
</dbReference>
<dbReference type="NCBIfam" id="TIGR00254">
    <property type="entry name" value="GGDEF"/>
    <property type="match status" value="1"/>
</dbReference>
<keyword evidence="8" id="KW-1185">Reference proteome</keyword>
<dbReference type="OrthoDB" id="9759607at2"/>
<evidence type="ECO:0000256" key="3">
    <source>
        <dbReference type="ARBA" id="ARBA00023136"/>
    </source>
</evidence>
<dbReference type="PROSITE" id="PS50885">
    <property type="entry name" value="HAMP"/>
    <property type="match status" value="1"/>
</dbReference>
<accession>A0A5J5G268</accession>
<comment type="subcellular location">
    <subcellularLocation>
        <location evidence="1">Cell membrane</location>
    </subcellularLocation>
</comment>
<sequence length="785" mass="87340">MKLRTKILLYILAVAVLALSSTYILSNTIFLDRFAKLDREAVESRMSDIVNTYHTELQGINETMLNYSVWDETYDFVRERTAPDPENPYIQSNFDEATFESNRFDLMALTNRRGDLVYSGMYNQRRQKTVPATPEVTELLSSIRQRLAVFTEASDRFVGLVMLEKGPMLIACQPIVRNDRSGPVAGMAVAGRMLDREEIGRIGRLSPSGITVESATGERLAGSGGQDIWVEKLSGHFLAGHGVIYDLFGNPGIILSMEQERHIYLSGQNAMSNFTLFFVISTTGICLLSLLFINRTILNRMAALVRSIRVIRQSGDLTVRIGLTGRDEFGEVEKEFNRLVSSLESTHQELHSKAMLDPLTRLPNRAFFFQTLDRAIRQAAGSGRQIALLFIDLDHFKAINDTWGHDFGDAILKQIADRLSGAVGPEDLVSRLGGDEFTILLAHLSDPVDIQARIFPIQRVLSEPYLLNGQVFHSTASIGVSVYPQNGESAELLVKAADLAMFQVKENGRNNVFRYSSQLDERVSRKKVLGRQLLSAAENGELEMHYQPILSASTGEVVKVEALLRWTSPTFGPVSPAEFIPLAEAGGSMLGIGTWVIERVCTDLRWFRENGVELTAAVNISGLQLMHPGLPGELARALKVNGLQPGCLELEITETVLMSGESVFGALEELRSLGFRISLDDFGTGFSSLSYLRHFTVDLIKIDRSFVSGIRPGATDDTLVRTVIELGHNLGLRVISEGVELKEQFELLCHLGTDELQGYYISRPLPAAKLEEFIFNRQYDLFLSK</sequence>
<dbReference type="InterPro" id="IPR043128">
    <property type="entry name" value="Rev_trsase/Diguanyl_cyclase"/>
</dbReference>
<dbReference type="FunFam" id="3.30.70.270:FF:000001">
    <property type="entry name" value="Diguanylate cyclase domain protein"/>
    <property type="match status" value="1"/>
</dbReference>
<dbReference type="InterPro" id="IPR052155">
    <property type="entry name" value="Biofilm_reg_signaling"/>
</dbReference>
<reference evidence="7 8" key="1">
    <citation type="submission" date="2019-09" db="EMBL/GenBank/DDBJ databases">
        <title>Bacillus ochoae sp. nov., Paenibacillus whitsoniae sp. nov., Paenibacillus spiritus sp. nov. Isolated from the Mars Exploration Rover during spacecraft assembly.</title>
        <authorList>
            <person name="Seuylemezian A."/>
            <person name="Vaishampayan P."/>
        </authorList>
    </citation>
    <scope>NUCLEOTIDE SEQUENCE [LARGE SCALE GENOMIC DNA]</scope>
    <source>
        <strain evidence="7 8">MER_111</strain>
    </source>
</reference>
<comment type="caution">
    <text evidence="7">The sequence shown here is derived from an EMBL/GenBank/DDBJ whole genome shotgun (WGS) entry which is preliminary data.</text>
</comment>
<dbReference type="InterPro" id="IPR007892">
    <property type="entry name" value="CHASE4"/>
</dbReference>
<dbReference type="Gene3D" id="6.10.340.10">
    <property type="match status" value="1"/>
</dbReference>
<keyword evidence="2" id="KW-1003">Cell membrane</keyword>
<proteinExistence type="predicted"/>
<dbReference type="InterPro" id="IPR003660">
    <property type="entry name" value="HAMP_dom"/>
</dbReference>
<dbReference type="Pfam" id="PF00563">
    <property type="entry name" value="EAL"/>
    <property type="match status" value="1"/>
</dbReference>
<dbReference type="SUPFAM" id="SSF55073">
    <property type="entry name" value="Nucleotide cyclase"/>
    <property type="match status" value="1"/>
</dbReference>
<gene>
    <name evidence="7" type="ORF">F4V43_13945</name>
</gene>
<organism evidence="7 8">
    <name type="scientific">Paenibacillus spiritus</name>
    <dbReference type="NCBI Taxonomy" id="2496557"/>
    <lineage>
        <taxon>Bacteria</taxon>
        <taxon>Bacillati</taxon>
        <taxon>Bacillota</taxon>
        <taxon>Bacilli</taxon>
        <taxon>Bacillales</taxon>
        <taxon>Paenibacillaceae</taxon>
        <taxon>Paenibacillus</taxon>
    </lineage>
</organism>
<dbReference type="Proteomes" id="UP000367750">
    <property type="component" value="Unassembled WGS sequence"/>
</dbReference>
<dbReference type="CDD" id="cd01949">
    <property type="entry name" value="GGDEF"/>
    <property type="match status" value="1"/>
</dbReference>
<dbReference type="InterPro" id="IPR035919">
    <property type="entry name" value="EAL_sf"/>
</dbReference>
<evidence type="ECO:0000313" key="7">
    <source>
        <dbReference type="EMBL" id="KAA9000948.1"/>
    </source>
</evidence>
<dbReference type="SMART" id="SM00267">
    <property type="entry name" value="GGDEF"/>
    <property type="match status" value="1"/>
</dbReference>
<dbReference type="PROSITE" id="PS50883">
    <property type="entry name" value="EAL"/>
    <property type="match status" value="1"/>
</dbReference>
<evidence type="ECO:0000256" key="2">
    <source>
        <dbReference type="ARBA" id="ARBA00022475"/>
    </source>
</evidence>